<dbReference type="Proteomes" id="UP001385951">
    <property type="component" value="Unassembled WGS sequence"/>
</dbReference>
<organism evidence="1 2">
    <name type="scientific">Cerrena zonata</name>
    <dbReference type="NCBI Taxonomy" id="2478898"/>
    <lineage>
        <taxon>Eukaryota</taxon>
        <taxon>Fungi</taxon>
        <taxon>Dikarya</taxon>
        <taxon>Basidiomycota</taxon>
        <taxon>Agaricomycotina</taxon>
        <taxon>Agaricomycetes</taxon>
        <taxon>Polyporales</taxon>
        <taxon>Cerrenaceae</taxon>
        <taxon>Cerrena</taxon>
    </lineage>
</organism>
<comment type="caution">
    <text evidence="1">The sequence shown here is derived from an EMBL/GenBank/DDBJ whole genome shotgun (WGS) entry which is preliminary data.</text>
</comment>
<sequence>MTRVSLQLSCLSSFARSLQCNGKSIAAFQSRWETVSQQSVTQWRQAIVCAVVDNHWPSTAVSSRRTSNSASQHPHPSPSLITALLSLSTSVQQIGMPAALAKREQWSTNVLTDFISTSLEVLDPAGSDGRERAQQILWDLSFLGAMIRSWGETMQTSSNQLDALAAKLEKKLPNPDVNNTHISMDETLSRHRMLLAALLPASLTSNSTTTISGKATTSPKFVRSGTTESQYQPAIELVKPPPRFGLLLVGSTTAR</sequence>
<gene>
    <name evidence="1" type="ORF">QCA50_002465</name>
</gene>
<proteinExistence type="predicted"/>
<name>A0AAW0GZ08_9APHY</name>
<reference evidence="1 2" key="1">
    <citation type="submission" date="2022-09" db="EMBL/GenBank/DDBJ databases">
        <authorList>
            <person name="Palmer J.M."/>
        </authorList>
    </citation>
    <scope>NUCLEOTIDE SEQUENCE [LARGE SCALE GENOMIC DNA]</scope>
    <source>
        <strain evidence="1 2">DSM 7382</strain>
    </source>
</reference>
<evidence type="ECO:0000313" key="1">
    <source>
        <dbReference type="EMBL" id="KAK7695275.1"/>
    </source>
</evidence>
<accession>A0AAW0GZ08</accession>
<dbReference type="AlphaFoldDB" id="A0AAW0GZ08"/>
<keyword evidence="2" id="KW-1185">Reference proteome</keyword>
<evidence type="ECO:0000313" key="2">
    <source>
        <dbReference type="Proteomes" id="UP001385951"/>
    </source>
</evidence>
<dbReference type="EMBL" id="JASBNA010000002">
    <property type="protein sequence ID" value="KAK7695275.1"/>
    <property type="molecule type" value="Genomic_DNA"/>
</dbReference>
<protein>
    <submittedName>
        <fullName evidence="1">Uncharacterized protein</fullName>
    </submittedName>
</protein>